<dbReference type="PANTHER" id="PTHR30537:SF3">
    <property type="entry name" value="TRANSCRIPTIONAL REGULATORY PROTEIN"/>
    <property type="match status" value="1"/>
</dbReference>
<comment type="caution">
    <text evidence="5">The sequence shown here is derived from an EMBL/GenBank/DDBJ whole genome shotgun (WGS) entry which is preliminary data.</text>
</comment>
<keyword evidence="3" id="KW-0238">DNA-binding</keyword>
<dbReference type="InterPro" id="IPR005119">
    <property type="entry name" value="LysR_subst-bd"/>
</dbReference>
<dbReference type="PANTHER" id="PTHR30537">
    <property type="entry name" value="HTH-TYPE TRANSCRIPTIONAL REGULATOR"/>
    <property type="match status" value="1"/>
</dbReference>
<gene>
    <name evidence="5" type="ORF">IPC1295_29935</name>
</gene>
<organism evidence="5 6">
    <name type="scientific">Pseudomonas aeruginosa</name>
    <dbReference type="NCBI Taxonomy" id="287"/>
    <lineage>
        <taxon>Bacteria</taxon>
        <taxon>Pseudomonadati</taxon>
        <taxon>Pseudomonadota</taxon>
        <taxon>Gammaproteobacteria</taxon>
        <taxon>Pseudomonadales</taxon>
        <taxon>Pseudomonadaceae</taxon>
        <taxon>Pseudomonas</taxon>
    </lineage>
</organism>
<dbReference type="Gene3D" id="3.40.190.290">
    <property type="match status" value="1"/>
</dbReference>
<dbReference type="Gene3D" id="1.10.10.10">
    <property type="entry name" value="Winged helix-like DNA-binding domain superfamily/Winged helix DNA-binding domain"/>
    <property type="match status" value="1"/>
</dbReference>
<dbReference type="InterPro" id="IPR058163">
    <property type="entry name" value="LysR-type_TF_proteobact-type"/>
</dbReference>
<accession>A0A7M2ZLV0</accession>
<dbReference type="Proteomes" id="UP000284767">
    <property type="component" value="Unassembled WGS sequence"/>
</dbReference>
<dbReference type="InterPro" id="IPR036390">
    <property type="entry name" value="WH_DNA-bd_sf"/>
</dbReference>
<proteinExistence type="inferred from homology"/>
<dbReference type="PROSITE" id="PS50931">
    <property type="entry name" value="HTH_LYSR"/>
    <property type="match status" value="1"/>
</dbReference>
<dbReference type="Pfam" id="PF03466">
    <property type="entry name" value="LysR_substrate"/>
    <property type="match status" value="1"/>
</dbReference>
<dbReference type="InterPro" id="IPR036388">
    <property type="entry name" value="WH-like_DNA-bd_sf"/>
</dbReference>
<dbReference type="EMBL" id="NSNE01000026">
    <property type="protein sequence ID" value="RPM04832.1"/>
    <property type="molecule type" value="Genomic_DNA"/>
</dbReference>
<dbReference type="GO" id="GO:0006351">
    <property type="term" value="P:DNA-templated transcription"/>
    <property type="evidence" value="ECO:0007669"/>
    <property type="project" value="TreeGrafter"/>
</dbReference>
<keyword evidence="4" id="KW-0804">Transcription</keyword>
<dbReference type="InterPro" id="IPR000847">
    <property type="entry name" value="LysR_HTH_N"/>
</dbReference>
<dbReference type="GO" id="GO:0043565">
    <property type="term" value="F:sequence-specific DNA binding"/>
    <property type="evidence" value="ECO:0007669"/>
    <property type="project" value="TreeGrafter"/>
</dbReference>
<evidence type="ECO:0000256" key="1">
    <source>
        <dbReference type="ARBA" id="ARBA00009437"/>
    </source>
</evidence>
<protein>
    <submittedName>
        <fullName evidence="5">LysR family transcriptional regulator</fullName>
    </submittedName>
</protein>
<reference evidence="5 6" key="2">
    <citation type="submission" date="2019-01" db="EMBL/GenBank/DDBJ databases">
        <title>The Pseudomonas aeruginosa pan-genome provides new insights on its population structure, horizontal gene transfer and pathogenicity.</title>
        <authorList>
            <person name="Freschi L."/>
            <person name="Vincent A.T."/>
            <person name="Jeukens J."/>
            <person name="Emond-Rheault J.-G."/>
            <person name="Kukavica-Ibrulj I."/>
            <person name="Dupont M.-J."/>
            <person name="Charette S.J."/>
            <person name="Boyle B."/>
            <person name="Levesque R.C."/>
        </authorList>
    </citation>
    <scope>NUCLEOTIDE SEQUENCE [LARGE SCALE GENOMIC DNA]</scope>
    <source>
        <strain evidence="5 6">PA-W36</strain>
    </source>
</reference>
<name>A0A7M2ZLV0_PSEAI</name>
<keyword evidence="2" id="KW-0805">Transcription regulation</keyword>
<reference evidence="5 6" key="1">
    <citation type="submission" date="2017-08" db="EMBL/GenBank/DDBJ databases">
        <authorList>
            <person name="Feschi L."/>
            <person name="Jeukens J."/>
            <person name="Emond-Rheault J.-G."/>
            <person name="Kukavica-Ibrulj I."/>
            <person name="Boyle B."/>
            <person name="Levesque R.C."/>
        </authorList>
    </citation>
    <scope>NUCLEOTIDE SEQUENCE [LARGE SCALE GENOMIC DNA]</scope>
    <source>
        <strain evidence="5 6">PA-W36</strain>
    </source>
</reference>
<evidence type="ECO:0000313" key="6">
    <source>
        <dbReference type="Proteomes" id="UP000284767"/>
    </source>
</evidence>
<evidence type="ECO:0000313" key="5">
    <source>
        <dbReference type="EMBL" id="RPM04832.1"/>
    </source>
</evidence>
<sequence length="295" mass="32134">MPVPYWDDQRILLAVLRAGSLLGAARVLGVSQPTIRRRIEALEIALGVALFTRCAAAVVPTQTALDLVPHLEAMERASSAFQRGVSADANALAGTVRLAASELLGVELLPTMLESLRTDHPMLSIELALSDRVEDLIEHEADIAIRTVKPTHDSLIARRLGVSKVGLYAKPEFLEANGEPRSLEQLRECPLITPDRASDDWATLLQLGYPSHSAKVVLRADNHLAQLAAVRSGLGIGPCHSMLAKRYQLTRVLEQDFNLDVDVWIAMPESSRNIARVTAVFRCLANAMSDLLAES</sequence>
<dbReference type="GO" id="GO:0003700">
    <property type="term" value="F:DNA-binding transcription factor activity"/>
    <property type="evidence" value="ECO:0007669"/>
    <property type="project" value="InterPro"/>
</dbReference>
<dbReference type="SUPFAM" id="SSF46785">
    <property type="entry name" value="Winged helix' DNA-binding domain"/>
    <property type="match status" value="1"/>
</dbReference>
<dbReference type="AlphaFoldDB" id="A0A7M2ZLV0"/>
<comment type="similarity">
    <text evidence="1">Belongs to the LysR transcriptional regulatory family.</text>
</comment>
<evidence type="ECO:0000256" key="3">
    <source>
        <dbReference type="ARBA" id="ARBA00023125"/>
    </source>
</evidence>
<dbReference type="Pfam" id="PF00126">
    <property type="entry name" value="HTH_1"/>
    <property type="match status" value="1"/>
</dbReference>
<evidence type="ECO:0000256" key="2">
    <source>
        <dbReference type="ARBA" id="ARBA00023015"/>
    </source>
</evidence>
<evidence type="ECO:0000256" key="4">
    <source>
        <dbReference type="ARBA" id="ARBA00023163"/>
    </source>
</evidence>
<dbReference type="SUPFAM" id="SSF53850">
    <property type="entry name" value="Periplasmic binding protein-like II"/>
    <property type="match status" value="1"/>
</dbReference>
<dbReference type="PRINTS" id="PR00039">
    <property type="entry name" value="HTHLYSR"/>
</dbReference>
<dbReference type="RefSeq" id="WP_023087428.1">
    <property type="nucleotide sequence ID" value="NZ_CAADOK010000627.1"/>
</dbReference>